<evidence type="ECO:0000313" key="3">
    <source>
        <dbReference type="EMBL" id="ODH22193.1"/>
    </source>
</evidence>
<reference evidence="3 4" key="1">
    <citation type="submission" date="2016-06" db="EMBL/GenBank/DDBJ databases">
        <authorList>
            <person name="Kjaerup R.B."/>
            <person name="Dalgaard T.S."/>
            <person name="Juul-Madsen H.R."/>
        </authorList>
    </citation>
    <scope>NUCLEOTIDE SEQUENCE [LARGE SCALE GENOMIC DNA]</scope>
    <source>
        <strain evidence="3 4">Pb300</strain>
    </source>
</reference>
<feature type="region of interest" description="Disordered" evidence="2">
    <location>
        <begin position="907"/>
        <end position="927"/>
    </location>
</feature>
<dbReference type="VEuPathDB" id="FungiDB:PADG_11374"/>
<evidence type="ECO:0000256" key="1">
    <source>
        <dbReference type="SAM" id="Coils"/>
    </source>
</evidence>
<feature type="compositionally biased region" description="Basic residues" evidence="2">
    <location>
        <begin position="851"/>
        <end position="865"/>
    </location>
</feature>
<feature type="compositionally biased region" description="Basic and acidic residues" evidence="2">
    <location>
        <begin position="1071"/>
        <end position="1084"/>
    </location>
</feature>
<dbReference type="PANTHER" id="PTHR36167:SF4">
    <property type="entry name" value="FUNGAL N-TERMINAL DOMAIN-CONTAINING PROTEIN"/>
    <property type="match status" value="1"/>
</dbReference>
<organism evidence="3 4">
    <name type="scientific">Paracoccidioides brasiliensis</name>
    <dbReference type="NCBI Taxonomy" id="121759"/>
    <lineage>
        <taxon>Eukaryota</taxon>
        <taxon>Fungi</taxon>
        <taxon>Dikarya</taxon>
        <taxon>Ascomycota</taxon>
        <taxon>Pezizomycotina</taxon>
        <taxon>Eurotiomycetes</taxon>
        <taxon>Eurotiomycetidae</taxon>
        <taxon>Onygenales</taxon>
        <taxon>Ajellomycetaceae</taxon>
        <taxon>Paracoccidioides</taxon>
    </lineage>
</organism>
<accession>A0A1D2J9X9</accession>
<feature type="region of interest" description="Disordered" evidence="2">
    <location>
        <begin position="849"/>
        <end position="876"/>
    </location>
</feature>
<gene>
    <name evidence="3" type="ORF">ACO22_05560</name>
</gene>
<evidence type="ECO:0000256" key="2">
    <source>
        <dbReference type="SAM" id="MobiDB-lite"/>
    </source>
</evidence>
<dbReference type="Proteomes" id="UP000242814">
    <property type="component" value="Unassembled WGS sequence"/>
</dbReference>
<keyword evidence="1" id="KW-0175">Coiled coil</keyword>
<dbReference type="VEuPathDB" id="FungiDB:PABG_11769"/>
<dbReference type="InterPro" id="IPR039327">
    <property type="entry name" value="CON7-like"/>
</dbReference>
<feature type="region of interest" description="Disordered" evidence="2">
    <location>
        <begin position="672"/>
        <end position="700"/>
    </location>
</feature>
<dbReference type="VEuPathDB" id="FungiDB:PABG_11770"/>
<sequence>MPRDHHEILWKQILPPVLAIYIKTLAIYRMEWFLRTSSENHLMRTNVRGIKLLGIVQGDYEKVFKDICIEIEAPKKQFDGVKRPYLQDPLRRSAVDGKDKLDFNECSAGLFSLPFSSPPTFSQVSEEHQLHLDAMAGIETASAIIGIAHVGFALSKALIEYIDEVKDASRRLSLIGNEIRTTSERLEDIGKLVEKNRTTNFLSSEGIRSAIRASEECAQVIEELRGILGKSGCTHAPTVVEKEEIDISYFTKFKWPWVKFRLEAPRAELQRIKADLTLLFASVMAIGASNKTEKMYYYAEIVNTEKTRKWAAQKALNARLRAKNAGRKGGKYSVSHSGSLASFTDEGGEDENLRFEFVRFKEEQALALLKRRREEEAALTLAKKEAKREAEEEERKRIETTGIMKYKEALKLRQAERDSRIAATKEALRTELERLNFPSDKIQSILGNIHLTTNDDSDSIIGFPGLESDSTTNVVLQTLSNLSGNSKSVSSKSIRKSIWKLFHRTKKSSTPTKPIQISNEWEEAVRLESWVWDSASDLWIEFKEDQLENGGTPKSQQFWVRYSQLPSKYRSSFQEFYYQKNECLTGDAKWRVLDMEPIKKVTKTSIFSRTEEDIGLRVLLARKNERVLTSRLTVQEGKVAVEGDLSPVPEVGKELESAEARIQEGHQVPRSVEKRAMSPGRTGVPTTRRTKSPRRSHQNVHVSKLMTRYNTFNDLTDTESDSSFSPMRYRPLEEEVRRSERVGGYAGLRRKSLESYTRTRERQRYQGLHRPYKEYYSYPRERSPAQRPGRTFSRRDSDWLRDTSLSRASVNGDRYGRILRNIDIDYFDTRRALVPIQRRSSKWSKELGELRRRKRPTHSAFKKRKQDVGNGPKGTNHNALVLSTLKRLTNFDGDTLLPELKSTVPTNFMPATAPGPPPPPPPPLPSSLKPYMQLDSSSHFRPYSPHWMANRIQHPDLNGPSQGTEEKSDLPNFGGHHSHAVAPEDFERGRSLTKRLVPEPQIIVSGLSAPRFRPSSRGIYDSPVSIRHTLSAEATATDTSSDEERDHSSHRPRIHQVTVESVDDLGIESLSRPKEGDEKHSLCQ</sequence>
<dbReference type="GO" id="GO:0006355">
    <property type="term" value="P:regulation of DNA-templated transcription"/>
    <property type="evidence" value="ECO:0007669"/>
    <property type="project" value="InterPro"/>
</dbReference>
<name>A0A1D2J9X9_PARBR</name>
<evidence type="ECO:0000313" key="4">
    <source>
        <dbReference type="Proteomes" id="UP000242814"/>
    </source>
</evidence>
<proteinExistence type="predicted"/>
<feature type="region of interest" description="Disordered" evidence="2">
    <location>
        <begin position="951"/>
        <end position="980"/>
    </location>
</feature>
<comment type="caution">
    <text evidence="3">The sequence shown here is derived from an EMBL/GenBank/DDBJ whole genome shotgun (WGS) entry which is preliminary data.</text>
</comment>
<feature type="compositionally biased region" description="Basic residues" evidence="2">
    <location>
        <begin position="688"/>
        <end position="698"/>
    </location>
</feature>
<dbReference type="EMBL" id="LZYO01000253">
    <property type="protein sequence ID" value="ODH22193.1"/>
    <property type="molecule type" value="Genomic_DNA"/>
</dbReference>
<feature type="coiled-coil region" evidence="1">
    <location>
        <begin position="369"/>
        <end position="403"/>
    </location>
</feature>
<feature type="compositionally biased region" description="Pro residues" evidence="2">
    <location>
        <begin position="913"/>
        <end position="925"/>
    </location>
</feature>
<feature type="region of interest" description="Disordered" evidence="2">
    <location>
        <begin position="1008"/>
        <end position="1084"/>
    </location>
</feature>
<dbReference type="PANTHER" id="PTHR36167">
    <property type="entry name" value="C2H2 FINGER DOMAIN TRANSCRIPTION FACTOR (EUROFUNG)-RELATED"/>
    <property type="match status" value="1"/>
</dbReference>
<dbReference type="AlphaFoldDB" id="A0A1D2J9X9"/>
<evidence type="ECO:0008006" key="5">
    <source>
        <dbReference type="Google" id="ProtNLM"/>
    </source>
</evidence>
<protein>
    <recommendedName>
        <fullName evidence="5">Fungal N-terminal domain-containing protein</fullName>
    </recommendedName>
</protein>
<dbReference type="VEuPathDB" id="FungiDB:PADG_02115"/>